<dbReference type="EMBL" id="GFPF01002587">
    <property type="protein sequence ID" value="MAA13733.1"/>
    <property type="molecule type" value="Transcribed_RNA"/>
</dbReference>
<name>A0A224YHQ1_9ACAR</name>
<dbReference type="Gene3D" id="2.40.128.20">
    <property type="match status" value="1"/>
</dbReference>
<reference evidence="2" key="1">
    <citation type="journal article" date="2017" name="Parasit. Vectors">
        <title>Sialotranscriptomics of Rhipicephalus zambeziensis reveals intricate expression profiles of secretory proteins and suggests tight temporal transcriptional regulation during blood-feeding.</title>
        <authorList>
            <person name="de Castro M.H."/>
            <person name="de Klerk D."/>
            <person name="Pienaar R."/>
            <person name="Rees D.J.G."/>
            <person name="Mans B.J."/>
        </authorList>
    </citation>
    <scope>NUCLEOTIDE SEQUENCE</scope>
    <source>
        <tissue evidence="2">Salivary glands</tissue>
    </source>
</reference>
<protein>
    <recommendedName>
        <fullName evidence="3">Lipocalin</fullName>
    </recommendedName>
</protein>
<accession>A0A224YHQ1</accession>
<organism evidence="2">
    <name type="scientific">Rhipicephalus zambeziensis</name>
    <dbReference type="NCBI Taxonomy" id="60191"/>
    <lineage>
        <taxon>Eukaryota</taxon>
        <taxon>Metazoa</taxon>
        <taxon>Ecdysozoa</taxon>
        <taxon>Arthropoda</taxon>
        <taxon>Chelicerata</taxon>
        <taxon>Arachnida</taxon>
        <taxon>Acari</taxon>
        <taxon>Parasitiformes</taxon>
        <taxon>Ixodida</taxon>
        <taxon>Ixodoidea</taxon>
        <taxon>Ixodidae</taxon>
        <taxon>Rhipicephalinae</taxon>
        <taxon>Rhipicephalus</taxon>
        <taxon>Rhipicephalus</taxon>
    </lineage>
</organism>
<sequence>MKMLIAFIPLVSYASFCYCQSVLEVRSSEDEIDNPMKLLKGQRPLYLVRAVTPSNMWTENNQYICWNSTKKTDLSGLPMYNPGPSAVTHDITYYHVTQSGSPELGKKLGVWTVSENRVILQTRVPETEPKIRSEWSLVEAQRHCMVLGKNVNTSDAICLYWVSDRNPTKGHRKCEDAYESMCEASSYPTYNWLEKCDEHNKPKGISR</sequence>
<keyword evidence="1" id="KW-0732">Signal</keyword>
<feature type="chain" id="PRO_5013393394" description="Lipocalin" evidence="1">
    <location>
        <begin position="20"/>
        <end position="207"/>
    </location>
</feature>
<evidence type="ECO:0000256" key="1">
    <source>
        <dbReference type="SAM" id="SignalP"/>
    </source>
</evidence>
<dbReference type="InterPro" id="IPR012674">
    <property type="entry name" value="Calycin"/>
</dbReference>
<evidence type="ECO:0008006" key="3">
    <source>
        <dbReference type="Google" id="ProtNLM"/>
    </source>
</evidence>
<proteinExistence type="predicted"/>
<feature type="signal peptide" evidence="1">
    <location>
        <begin position="1"/>
        <end position="19"/>
    </location>
</feature>
<evidence type="ECO:0000313" key="2">
    <source>
        <dbReference type="EMBL" id="MAA13733.1"/>
    </source>
</evidence>
<dbReference type="AlphaFoldDB" id="A0A224YHQ1"/>